<reference evidence="2" key="1">
    <citation type="journal article" date="2024" name="Proc. Natl. Acad. Sci. U.S.A.">
        <title>Extraordinary preservation of gene collinearity over three hundred million years revealed in homosporous lycophytes.</title>
        <authorList>
            <person name="Li C."/>
            <person name="Wickell D."/>
            <person name="Kuo L.Y."/>
            <person name="Chen X."/>
            <person name="Nie B."/>
            <person name="Liao X."/>
            <person name="Peng D."/>
            <person name="Ji J."/>
            <person name="Jenkins J."/>
            <person name="Williams M."/>
            <person name="Shu S."/>
            <person name="Plott C."/>
            <person name="Barry K."/>
            <person name="Rajasekar S."/>
            <person name="Grimwood J."/>
            <person name="Han X."/>
            <person name="Sun S."/>
            <person name="Hou Z."/>
            <person name="He W."/>
            <person name="Dai G."/>
            <person name="Sun C."/>
            <person name="Schmutz J."/>
            <person name="Leebens-Mack J.H."/>
            <person name="Li F.W."/>
            <person name="Wang L."/>
        </authorList>
    </citation>
    <scope>NUCLEOTIDE SEQUENCE [LARGE SCALE GENOMIC DNA]</scope>
    <source>
        <strain evidence="2">cv. PW_Plant_1</strain>
    </source>
</reference>
<accession>A0ACC2EEZ5</accession>
<sequence length="488" mass="54377">MQGLSALQTLASASKADASNTRGAASVLEGAWDERPPPAPLLQTRLGRLPSMARPSHVQIQPQAVICKQLTDPRLSLSDRVSSSGSRSGQESTSLSLATMVYGLMDDDFELGKCGRARCNCSEGSFDDNECFSGVTDDQISHATEIRADVLQDLVSNMSAAEQKLLETIGLIVMTPKQTADLLCIGDEINRSNGGFKCYVVQKLHRLGYNAGLCKSKWDPVERQPGGEYEYIDVIMEYSSKNEVRLIIDLEFRGHFEIARPTREYRKMLKLLPSVFVGSSEKLQQIINTMCEAAKISLKERGLHLPPWRKSSYILAKWFSTYVRIPVESARLHNRSISIPGTERESGRTEATPPKQDIKKTEKEPYGKRQEGKLARLESIRRFRSANNIMEGSHKLTVSSTEWKPPFVEPRILQRSGRLVGLAAALRQSEAALREQKTEQKHSTSGMNLLKQRHEADGAAGVPNRSRPSNMNTVRPTSVYWRGLTKGF</sequence>
<dbReference type="Proteomes" id="UP001162992">
    <property type="component" value="Chromosome 2"/>
</dbReference>
<evidence type="ECO:0000313" key="2">
    <source>
        <dbReference type="Proteomes" id="UP001162992"/>
    </source>
</evidence>
<organism evidence="1 2">
    <name type="scientific">Diphasiastrum complanatum</name>
    <name type="common">Issler's clubmoss</name>
    <name type="synonym">Lycopodium complanatum</name>
    <dbReference type="NCBI Taxonomy" id="34168"/>
    <lineage>
        <taxon>Eukaryota</taxon>
        <taxon>Viridiplantae</taxon>
        <taxon>Streptophyta</taxon>
        <taxon>Embryophyta</taxon>
        <taxon>Tracheophyta</taxon>
        <taxon>Lycopodiopsida</taxon>
        <taxon>Lycopodiales</taxon>
        <taxon>Lycopodiaceae</taxon>
        <taxon>Lycopodioideae</taxon>
        <taxon>Diphasiastrum</taxon>
    </lineage>
</organism>
<name>A0ACC2EEZ5_DIPCM</name>
<comment type="caution">
    <text evidence="1">The sequence shown here is derived from an EMBL/GenBank/DDBJ whole genome shotgun (WGS) entry which is preliminary data.</text>
</comment>
<gene>
    <name evidence="1" type="ORF">O6H91_02G044800</name>
</gene>
<keyword evidence="2" id="KW-1185">Reference proteome</keyword>
<dbReference type="EMBL" id="CM055093">
    <property type="protein sequence ID" value="KAJ7565026.1"/>
    <property type="molecule type" value="Genomic_DNA"/>
</dbReference>
<evidence type="ECO:0000313" key="1">
    <source>
        <dbReference type="EMBL" id="KAJ7565026.1"/>
    </source>
</evidence>
<protein>
    <submittedName>
        <fullName evidence="1">Uncharacterized protein</fullName>
    </submittedName>
</protein>
<proteinExistence type="predicted"/>